<proteinExistence type="predicted"/>
<sequence>MGPMERFEGSCSRPLVRQRVLSLSLILCVLGTLALTSSWLETSLSNQIVATGVSPRALETEVSSSSVLVEAVEKTEAKQEPDSRKWKGWQSLKDLMNNRVLLVGIATCMLTQVFKAPAHSILSLIHLNRSTWECWRVAEAGGMPSSHTSLCSSVVATIGFHEGFDSYLFGLAMIITLVIAHDAMGVRWAASMHSRFINAVVRNDRPVGIRQIRSMHTMRLFENLRQTPLKEKLGHRSQEVVVGFFFGLGFAFAVECIPDESQDYAIKMTLMICTALVVFGKLSRFCCSSGIRSRSDMPAIGSEPVERKFSDSYQNFRVLRDGYPETRDLPIMDPERLKWAPKPKS</sequence>
<dbReference type="EMBL" id="HBEM01024955">
    <property type="protein sequence ID" value="CAD8458008.1"/>
    <property type="molecule type" value="Transcribed_RNA"/>
</dbReference>
<keyword evidence="1" id="KW-0472">Membrane</keyword>
<dbReference type="PANTHER" id="PTHR31446:SF29">
    <property type="entry name" value="ACID PHOSPHATASE_VANADIUM-DEPENDENT HALOPEROXIDASE-RELATED PROTEIN"/>
    <property type="match status" value="1"/>
</dbReference>
<feature type="transmembrane region" description="Helical" evidence="1">
    <location>
        <begin position="240"/>
        <end position="258"/>
    </location>
</feature>
<accession>A0A7S0DL98</accession>
<dbReference type="InterPro" id="IPR003832">
    <property type="entry name" value="DUF212"/>
</dbReference>
<keyword evidence="1" id="KW-0812">Transmembrane</keyword>
<feature type="transmembrane region" description="Helical" evidence="1">
    <location>
        <begin position="264"/>
        <end position="282"/>
    </location>
</feature>
<dbReference type="AlphaFoldDB" id="A0A7S0DL98"/>
<organism evidence="2">
    <name type="scientific">Amorphochlora amoebiformis</name>
    <dbReference type="NCBI Taxonomy" id="1561963"/>
    <lineage>
        <taxon>Eukaryota</taxon>
        <taxon>Sar</taxon>
        <taxon>Rhizaria</taxon>
        <taxon>Cercozoa</taxon>
        <taxon>Chlorarachniophyceae</taxon>
        <taxon>Amorphochlora</taxon>
    </lineage>
</organism>
<dbReference type="Pfam" id="PF02681">
    <property type="entry name" value="DUF212"/>
    <property type="match status" value="1"/>
</dbReference>
<feature type="transmembrane region" description="Helical" evidence="1">
    <location>
        <begin position="20"/>
        <end position="40"/>
    </location>
</feature>
<reference evidence="2" key="1">
    <citation type="submission" date="2021-01" db="EMBL/GenBank/DDBJ databases">
        <authorList>
            <person name="Corre E."/>
            <person name="Pelletier E."/>
            <person name="Niang G."/>
            <person name="Scheremetjew M."/>
            <person name="Finn R."/>
            <person name="Kale V."/>
            <person name="Holt S."/>
            <person name="Cochrane G."/>
            <person name="Meng A."/>
            <person name="Brown T."/>
            <person name="Cohen L."/>
        </authorList>
    </citation>
    <scope>NUCLEOTIDE SEQUENCE</scope>
    <source>
        <strain evidence="2">CCMP2058</strain>
    </source>
</reference>
<feature type="transmembrane region" description="Helical" evidence="1">
    <location>
        <begin position="167"/>
        <end position="186"/>
    </location>
</feature>
<keyword evidence="1" id="KW-1133">Transmembrane helix</keyword>
<evidence type="ECO:0000256" key="1">
    <source>
        <dbReference type="SAM" id="Phobius"/>
    </source>
</evidence>
<evidence type="ECO:0000313" key="2">
    <source>
        <dbReference type="EMBL" id="CAD8458008.1"/>
    </source>
</evidence>
<name>A0A7S0DL98_9EUKA</name>
<protein>
    <submittedName>
        <fullName evidence="2">Uncharacterized protein</fullName>
    </submittedName>
</protein>
<gene>
    <name evidence="2" type="ORF">LAMO00422_LOCUS16959</name>
</gene>
<dbReference type="PANTHER" id="PTHR31446">
    <property type="entry name" value="ACID PHOSPHATASE/VANADIUM-DEPENDENT HALOPEROXIDASE-RELATED PROTEIN"/>
    <property type="match status" value="1"/>
</dbReference>